<reference evidence="2 3" key="1">
    <citation type="journal article" date="1998" name="Science">
        <title>Genome sequence of the nematode C. elegans: a platform for investigating biology.</title>
        <authorList>
            <consortium name="The C. elegans sequencing consortium"/>
            <person name="Sulson J.E."/>
            <person name="Waterston R."/>
        </authorList>
    </citation>
    <scope>NUCLEOTIDE SEQUENCE [LARGE SCALE GENOMIC DNA]</scope>
    <source>
        <strain evidence="2 3">Bristol N2</strain>
    </source>
</reference>
<dbReference type="GO" id="GO:0008608">
    <property type="term" value="P:attachment of spindle microtubules to kinetochore"/>
    <property type="evidence" value="ECO:0000314"/>
    <property type="project" value="ComplexPortal"/>
</dbReference>
<organism evidence="2 3">
    <name type="scientific">Caenorhabditis elegans</name>
    <dbReference type="NCBI Taxonomy" id="6239"/>
    <lineage>
        <taxon>Eukaryota</taxon>
        <taxon>Metazoa</taxon>
        <taxon>Ecdysozoa</taxon>
        <taxon>Nematoda</taxon>
        <taxon>Chromadorea</taxon>
        <taxon>Rhabditida</taxon>
        <taxon>Rhabditina</taxon>
        <taxon>Rhabditomorpha</taxon>
        <taxon>Rhabditoidea</taxon>
        <taxon>Rhabditidae</taxon>
        <taxon>Peloderinae</taxon>
        <taxon>Caenorhabditis</taxon>
    </lineage>
</organism>
<dbReference type="SMR" id="Q9N2X3"/>
<feature type="coiled-coil region" evidence="1">
    <location>
        <begin position="37"/>
        <end position="78"/>
    </location>
</feature>
<dbReference type="UCSC" id="Y92C3B.1">
    <property type="organism name" value="c. elegans"/>
</dbReference>
<dbReference type="HOGENOM" id="CLU_2348569_0_0_1"/>
<dbReference type="AlphaFoldDB" id="Q9N2X3"/>
<accession>Q9N2X3</accession>
<name>Q9N2X3_CAEEL</name>
<dbReference type="IntAct" id="Q9N2X3">
    <property type="interactions" value="5"/>
</dbReference>
<keyword evidence="5" id="KW-1267">Proteomics identification</keyword>
<evidence type="ECO:0000313" key="4">
    <source>
        <dbReference type="WormBase" id="Y92C3B.1"/>
    </source>
</evidence>
<dbReference type="CTD" id="175273"/>
<dbReference type="EMBL" id="BX284603">
    <property type="protein sequence ID" value="CCD62277.1"/>
    <property type="molecule type" value="Genomic_DNA"/>
</dbReference>
<dbReference type="FunCoup" id="Q9N2X3">
    <property type="interactions" value="13"/>
</dbReference>
<keyword evidence="1" id="KW-0175">Coiled coil</keyword>
<evidence type="ECO:0007829" key="5">
    <source>
        <dbReference type="PeptideAtlas" id="Q9N2X3"/>
    </source>
</evidence>
<dbReference type="RefSeq" id="NP_497330.2">
    <property type="nucleotide sequence ID" value="NM_064929.8"/>
</dbReference>
<dbReference type="ComplexPortal" id="CPX-806">
    <property type="entry name" value="Ndc80 complex"/>
</dbReference>
<evidence type="ECO:0000256" key="1">
    <source>
        <dbReference type="SAM" id="Coils"/>
    </source>
</evidence>
<dbReference type="GeneID" id="175273"/>
<dbReference type="AGR" id="WB:WBGene00022357"/>
<proteinExistence type="evidence at protein level"/>
<dbReference type="Bgee" id="WBGene00022357">
    <property type="expression patterns" value="Expressed in embryo and 3 other cell types or tissues"/>
</dbReference>
<dbReference type="Proteomes" id="UP000001940">
    <property type="component" value="Chromosome III"/>
</dbReference>
<dbReference type="PaxDb" id="6239-Y92C3B.1"/>
<dbReference type="GO" id="GO:0031262">
    <property type="term" value="C:Ndc80 complex"/>
    <property type="evidence" value="ECO:0000314"/>
    <property type="project" value="WormBase"/>
</dbReference>
<dbReference type="KEGG" id="cel:CELE_Y92C3B.1"/>
<dbReference type="GO" id="GO:0000776">
    <property type="term" value="C:kinetochore"/>
    <property type="evidence" value="ECO:0000314"/>
    <property type="project" value="UniProtKB"/>
</dbReference>
<evidence type="ECO:0000313" key="2">
    <source>
        <dbReference type="EMBL" id="CCD62277.1"/>
    </source>
</evidence>
<protein>
    <submittedName>
        <fullName evidence="2">KNL (Kinetochore null) Binding Protein</fullName>
    </submittedName>
</protein>
<dbReference type="GO" id="GO:0005874">
    <property type="term" value="C:microtubule"/>
    <property type="evidence" value="ECO:0000314"/>
    <property type="project" value="ComplexPortal"/>
</dbReference>
<keyword evidence="3" id="KW-1185">Reference proteome</keyword>
<evidence type="ECO:0000313" key="3">
    <source>
        <dbReference type="Proteomes" id="UP000001940"/>
    </source>
</evidence>
<dbReference type="PeptideAtlas" id="Q9N2X3"/>
<dbReference type="InParanoid" id="Q9N2X3"/>
<gene>
    <name evidence="2 4" type="primary">kbp-4</name>
    <name evidence="2" type="ORF">CELE_Y92C3B.1</name>
    <name evidence="4" type="ORF">Y92C3B.1</name>
</gene>
<sequence>MQKSIDDMINEVLAVKVEKLPKTQDFSDLQEVCASKLQIINKEMDEADRKLEETLEKRKLVEKQLEDLQEQYKVKEFAFSLQKEFQDELKKVAEEIF</sequence>
<dbReference type="WormBase" id="Y92C3B.1">
    <property type="protein sequence ID" value="CE34437"/>
    <property type="gene ID" value="WBGene00022357"/>
    <property type="gene designation" value="kbp-4"/>
</dbReference>
<dbReference type="STRING" id="6239.Y92C3B.1.1"/>